<dbReference type="Proteomes" id="UP001352852">
    <property type="component" value="Unassembled WGS sequence"/>
</dbReference>
<evidence type="ECO:0000313" key="1">
    <source>
        <dbReference type="EMBL" id="MED6263438.1"/>
    </source>
</evidence>
<proteinExistence type="predicted"/>
<gene>
    <name evidence="1" type="ORF">CHARACLAT_004611</name>
</gene>
<keyword evidence="2" id="KW-1185">Reference proteome</keyword>
<name>A0ABU7CKU5_9TELE</name>
<comment type="caution">
    <text evidence="1">The sequence shown here is derived from an EMBL/GenBank/DDBJ whole genome shotgun (WGS) entry which is preliminary data.</text>
</comment>
<dbReference type="EMBL" id="JAHUTJ010000213">
    <property type="protein sequence ID" value="MED6263438.1"/>
    <property type="molecule type" value="Genomic_DNA"/>
</dbReference>
<sequence>MIQVSKPSSFPHRINLQLTVSSLLGLTGLQKRILLPLRRAHHPPSSTSGKPPPRINIVHVTSLLAIPQPQLNKLPQNTHPPPVDS</sequence>
<evidence type="ECO:0000313" key="2">
    <source>
        <dbReference type="Proteomes" id="UP001352852"/>
    </source>
</evidence>
<organism evidence="1 2">
    <name type="scientific">Characodon lateralis</name>
    <dbReference type="NCBI Taxonomy" id="208331"/>
    <lineage>
        <taxon>Eukaryota</taxon>
        <taxon>Metazoa</taxon>
        <taxon>Chordata</taxon>
        <taxon>Craniata</taxon>
        <taxon>Vertebrata</taxon>
        <taxon>Euteleostomi</taxon>
        <taxon>Actinopterygii</taxon>
        <taxon>Neopterygii</taxon>
        <taxon>Teleostei</taxon>
        <taxon>Neoteleostei</taxon>
        <taxon>Acanthomorphata</taxon>
        <taxon>Ovalentaria</taxon>
        <taxon>Atherinomorphae</taxon>
        <taxon>Cyprinodontiformes</taxon>
        <taxon>Goodeidae</taxon>
        <taxon>Characodon</taxon>
    </lineage>
</organism>
<accession>A0ABU7CKU5</accession>
<reference evidence="1 2" key="1">
    <citation type="submission" date="2021-06" db="EMBL/GenBank/DDBJ databases">
        <authorList>
            <person name="Palmer J.M."/>
        </authorList>
    </citation>
    <scope>NUCLEOTIDE SEQUENCE [LARGE SCALE GENOMIC DNA]</scope>
    <source>
        <strain evidence="1 2">CL_MEX2019</strain>
        <tissue evidence="1">Muscle</tissue>
    </source>
</reference>
<protein>
    <submittedName>
        <fullName evidence="1">Uncharacterized protein</fullName>
    </submittedName>
</protein>